<keyword evidence="4" id="KW-1185">Reference proteome</keyword>
<dbReference type="RefSeq" id="WP_012246471.1">
    <property type="nucleotide sequence ID" value="NC_010168.1"/>
</dbReference>
<dbReference type="KEGG" id="rsa:RSal33209_3109"/>
<sequence>MRPCLRRTLWGSLFTGGIIVLGAAAANAAEQPPTDGANNLASTTSAPATSAPASGLKINIPVNLSGNAISVIGNSTANGPTAPSAPANDGSINLPINLSGHAISLLGTGNQAKPGTAPAANAAPQVGSTVLGTSTLGGLLPGLEQIVSINVPIALSGNALSVIGYSDATSVAPAAGPAPTSPTTGSKVDGDTIGQATSGGLGVFNGCQAVANANAPVTVSGNAVSLIGNSKSNGSQVGANGAPGAGGGALTGGDVVGQTTSGGVGAFNGNTANADAAAPITVSGNAISAIGNSKTKNSQVGGGPANGNGSLSGGDTVGQATAGGVGAYNGNVANANAKAPVTVSGNGVSLLGNSSSENSKVGVPNPAATGNGALAGGDSVHQASGGGIGAYNGNQAQANADAPITVSGNAIGLTGNAASKNSTVGGAQTVPGVGNGSLAGGNSNDMVTAGGIGRFVGNQADANAKAPLTISGNAISACDAESNDSTVGGGTPGIGALAGGDRVGQATAGGIGEYNGNQSVANAKAPITISGNAISGLSTARSNHSVVGGNGIGNGNVGNGSLAG</sequence>
<feature type="compositionally biased region" description="Low complexity" evidence="1">
    <location>
        <begin position="41"/>
        <end position="52"/>
    </location>
</feature>
<evidence type="ECO:0000256" key="2">
    <source>
        <dbReference type="SAM" id="SignalP"/>
    </source>
</evidence>
<feature type="region of interest" description="Disordered" evidence="1">
    <location>
        <begin position="30"/>
        <end position="52"/>
    </location>
</feature>
<evidence type="ECO:0000313" key="3">
    <source>
        <dbReference type="EMBL" id="ABY24827.1"/>
    </source>
</evidence>
<dbReference type="eggNOG" id="ENOG5030IN6">
    <property type="taxonomic scope" value="Bacteria"/>
</dbReference>
<name>A9WUF6_RENSM</name>
<feature type="signal peptide" evidence="2">
    <location>
        <begin position="1"/>
        <end position="28"/>
    </location>
</feature>
<feature type="compositionally biased region" description="Gly residues" evidence="1">
    <location>
        <begin position="300"/>
        <end position="314"/>
    </location>
</feature>
<dbReference type="Proteomes" id="UP000002007">
    <property type="component" value="Chromosome"/>
</dbReference>
<feature type="chain" id="PRO_5002746521" evidence="2">
    <location>
        <begin position="29"/>
        <end position="564"/>
    </location>
</feature>
<proteinExistence type="predicted"/>
<evidence type="ECO:0000313" key="4">
    <source>
        <dbReference type="Proteomes" id="UP000002007"/>
    </source>
</evidence>
<dbReference type="STRING" id="288705.RSal33209_3109"/>
<evidence type="ECO:0000256" key="1">
    <source>
        <dbReference type="SAM" id="MobiDB-lite"/>
    </source>
</evidence>
<reference evidence="4" key="1">
    <citation type="journal article" date="2008" name="J. Bacteriol.">
        <title>Genome sequence of the fish pathogen Renibacterium salmoninarum suggests reductive evolution away from an environmental Arthrobacter ancestor.</title>
        <authorList>
            <person name="Wiens G.D."/>
            <person name="Rockey D.D."/>
            <person name="Wu Z."/>
            <person name="Chang J."/>
            <person name="Levy R."/>
            <person name="Crane S."/>
            <person name="Chen D.S."/>
            <person name="Capri G.R."/>
            <person name="Burnett J.R."/>
            <person name="Sudheesh P.S."/>
            <person name="Schipma M.J."/>
            <person name="Burd H."/>
            <person name="Bhattacharyya A."/>
            <person name="Rhodes L.D."/>
            <person name="Kaul R."/>
            <person name="Strom M.S."/>
        </authorList>
    </citation>
    <scope>NUCLEOTIDE SEQUENCE [LARGE SCALE GENOMIC DNA]</scope>
    <source>
        <strain evidence="4">ATCC 33209 / DSM 20767 / JCM 11484 / NBRC 15589 / NCIMB 2235</strain>
    </source>
</reference>
<dbReference type="AlphaFoldDB" id="A9WUF6"/>
<accession>A9WUF6</accession>
<feature type="region of interest" description="Disordered" evidence="1">
    <location>
        <begin position="295"/>
        <end position="314"/>
    </location>
</feature>
<protein>
    <submittedName>
        <fullName evidence="3">Uncharacterized protein</fullName>
    </submittedName>
</protein>
<dbReference type="HOGENOM" id="CLU_024618_0_0_11"/>
<organism evidence="3 4">
    <name type="scientific">Renibacterium salmoninarum (strain ATCC 33209 / DSM 20767 / JCM 11484 / NBRC 15589 / NCIMB 2235)</name>
    <dbReference type="NCBI Taxonomy" id="288705"/>
    <lineage>
        <taxon>Bacteria</taxon>
        <taxon>Bacillati</taxon>
        <taxon>Actinomycetota</taxon>
        <taxon>Actinomycetes</taxon>
        <taxon>Micrococcales</taxon>
        <taxon>Micrococcaceae</taxon>
        <taxon>Renibacterium</taxon>
    </lineage>
</organism>
<dbReference type="EMBL" id="CP000910">
    <property type="protein sequence ID" value="ABY24827.1"/>
    <property type="molecule type" value="Genomic_DNA"/>
</dbReference>
<gene>
    <name evidence="3" type="ordered locus">RSal33209_3109</name>
</gene>
<keyword evidence="2" id="KW-0732">Signal</keyword>